<feature type="transmembrane region" description="Helical" evidence="1">
    <location>
        <begin position="69"/>
        <end position="87"/>
    </location>
</feature>
<keyword evidence="1" id="KW-0812">Transmembrane</keyword>
<proteinExistence type="predicted"/>
<dbReference type="AlphaFoldDB" id="A0A0M4BWW8"/>
<reference evidence="2" key="1">
    <citation type="journal article" date="2015" name="Proc. Natl. Acad. Sci. U.S.A.">
        <title>Functional metagenomic discovery of bacterial effectors in the human microbiome and isolation of commendamide, a GPCR G2A/132 agonist.</title>
        <authorList>
            <person name="Cohen L.J."/>
            <person name="Kang H.S."/>
            <person name="Chu J."/>
            <person name="Huang Y.H."/>
            <person name="Gordon E.A."/>
            <person name="Reddy B.V."/>
            <person name="Ternei M.A."/>
            <person name="Craig J.W."/>
            <person name="Brady S.F."/>
        </authorList>
    </citation>
    <scope>NUCLEOTIDE SEQUENCE</scope>
</reference>
<evidence type="ECO:0000313" key="2">
    <source>
        <dbReference type="EMBL" id="ALB76095.1"/>
    </source>
</evidence>
<evidence type="ECO:0000256" key="1">
    <source>
        <dbReference type="SAM" id="Phobius"/>
    </source>
</evidence>
<organism evidence="2">
    <name type="scientific">uncultured bacterium 32o03</name>
    <dbReference type="NCBI Taxonomy" id="1701362"/>
    <lineage>
        <taxon>Bacteria</taxon>
        <taxon>environmental samples</taxon>
    </lineage>
</organism>
<accession>A0A0M4BWW8</accession>
<keyword evidence="1" id="KW-0472">Membrane</keyword>
<dbReference type="EMBL" id="KT336259">
    <property type="protein sequence ID" value="ALB76095.1"/>
    <property type="molecule type" value="Genomic_DNA"/>
</dbReference>
<evidence type="ECO:0008006" key="3">
    <source>
        <dbReference type="Google" id="ProtNLM"/>
    </source>
</evidence>
<sequence>MKKTAGQAERKEREEMKQVKSYTSIWNVEKVIHAVGDVNLPFPATITQIGYFTGTAVVCLMIHNLPPFVYIKSFVVWAAICVGNAYLMSKKSFDGKNPYRFLCAAFNYLIRPKETYAGKRVVYRKKTVNEYITAVRRDIYVPD</sequence>
<keyword evidence="1" id="KW-1133">Transmembrane helix</keyword>
<dbReference type="Pfam" id="PF12648">
    <property type="entry name" value="TcpE"/>
    <property type="match status" value="1"/>
</dbReference>
<dbReference type="InterPro" id="IPR025608">
    <property type="entry name" value="TcpE"/>
</dbReference>
<name>A0A0M4BWW8_9BACT</name>
<feature type="transmembrane region" description="Helical" evidence="1">
    <location>
        <begin position="40"/>
        <end position="63"/>
    </location>
</feature>
<protein>
    <recommendedName>
        <fullName evidence="3">Conjugal transfer protein</fullName>
    </recommendedName>
</protein>